<sequence>MTYVFCPPGQGNVRATDMPEWRKRYPVPSEHKPNGADLSAVFMYGERRLLSEEVPKRLIAKHPRRIWPDAFLATGSLYVVREAIAEIIDTLDPARHQFFPLRLETPYGNAIAGPWFAMNVFARQDSVVMEKSCVYQSKDHPEELCSFFHDGEDRVTVDPDRQTGLHLWRERRFQGSLLGSDTLMEKLAAKELGFFPNAFRAFDLETRVF</sequence>
<dbReference type="InterPro" id="IPR012433">
    <property type="entry name" value="Imm11"/>
</dbReference>
<dbReference type="AlphaFoldDB" id="A0A0P1G3E4"/>
<feature type="domain" description="Immunity MXAN-0049 protein" evidence="1">
    <location>
        <begin position="62"/>
        <end position="191"/>
    </location>
</feature>
<gene>
    <name evidence="2" type="ORF">TRM7557_00761</name>
</gene>
<reference evidence="2 3" key="1">
    <citation type="submission" date="2015-09" db="EMBL/GenBank/DDBJ databases">
        <authorList>
            <consortium name="Swine Surveillance"/>
        </authorList>
    </citation>
    <scope>NUCLEOTIDE SEQUENCE [LARGE SCALE GENOMIC DNA]</scope>
    <source>
        <strain evidence="2 3">CECT 7557</strain>
    </source>
</reference>
<dbReference type="Proteomes" id="UP000052022">
    <property type="component" value="Unassembled WGS sequence"/>
</dbReference>
<protein>
    <recommendedName>
        <fullName evidence="1">Immunity MXAN-0049 protein domain-containing protein</fullName>
    </recommendedName>
</protein>
<dbReference type="RefSeq" id="WP_058288864.1">
    <property type="nucleotide sequence ID" value="NZ_CYSD01000012.1"/>
</dbReference>
<proteinExistence type="predicted"/>
<evidence type="ECO:0000259" key="1">
    <source>
        <dbReference type="Pfam" id="PF07791"/>
    </source>
</evidence>
<keyword evidence="3" id="KW-1185">Reference proteome</keyword>
<dbReference type="EMBL" id="CYSD01000012">
    <property type="protein sequence ID" value="CUH76197.1"/>
    <property type="molecule type" value="Genomic_DNA"/>
</dbReference>
<name>A0A0P1G3E4_9RHOB</name>
<dbReference type="OrthoDB" id="8660107at2"/>
<organism evidence="2 3">
    <name type="scientific">Tritonibacter multivorans</name>
    <dbReference type="NCBI Taxonomy" id="928856"/>
    <lineage>
        <taxon>Bacteria</taxon>
        <taxon>Pseudomonadati</taxon>
        <taxon>Pseudomonadota</taxon>
        <taxon>Alphaproteobacteria</taxon>
        <taxon>Rhodobacterales</taxon>
        <taxon>Paracoccaceae</taxon>
        <taxon>Tritonibacter</taxon>
    </lineage>
</organism>
<dbReference type="Pfam" id="PF07791">
    <property type="entry name" value="Imm11"/>
    <property type="match status" value="1"/>
</dbReference>
<accession>A0A0P1G3E4</accession>
<evidence type="ECO:0000313" key="3">
    <source>
        <dbReference type="Proteomes" id="UP000052022"/>
    </source>
</evidence>
<evidence type="ECO:0000313" key="2">
    <source>
        <dbReference type="EMBL" id="CUH76197.1"/>
    </source>
</evidence>